<dbReference type="HAMAP" id="MF_00558">
    <property type="entry name" value="Succ_CoA_beta"/>
    <property type="match status" value="1"/>
</dbReference>
<gene>
    <name evidence="13" type="primary">TBLA0C06560</name>
    <name evidence="13" type="ORF">TBLA_0C06560</name>
</gene>
<reference evidence="13 14" key="1">
    <citation type="journal article" date="2011" name="Proc. Natl. Acad. Sci. U.S.A.">
        <title>Evolutionary erosion of yeast sex chromosomes by mating-type switching accidents.</title>
        <authorList>
            <person name="Gordon J.L."/>
            <person name="Armisen D."/>
            <person name="Proux-Wera E."/>
            <person name="Oheigeartaigh S.S."/>
            <person name="Byrne K.P."/>
            <person name="Wolfe K.H."/>
        </authorList>
    </citation>
    <scope>NUCLEOTIDE SEQUENCE [LARGE SCALE GENOMIC DNA]</scope>
    <source>
        <strain evidence="14">ATCC 34711 / CBS 6284 / DSM 70876 / NBRC 10599 / NRRL Y-10934 / UCD 77-7</strain>
    </source>
</reference>
<keyword evidence="14" id="KW-1185">Reference proteome</keyword>
<comment type="cofactor">
    <cofactor evidence="10">
        <name>Mg(2+)</name>
        <dbReference type="ChEBI" id="CHEBI:18420"/>
    </cofactor>
    <text evidence="10">Binds 1 Mg(2+) ion per subunit.</text>
</comment>
<dbReference type="FunFam" id="3.30.1490.20:FF:000004">
    <property type="entry name" value="Succinate--CoA ligase [ADP-forming] subunit beta, mitochondrial"/>
    <property type="match status" value="1"/>
</dbReference>
<dbReference type="GO" id="GO:0005739">
    <property type="term" value="C:mitochondrion"/>
    <property type="evidence" value="ECO:0007669"/>
    <property type="project" value="UniProtKB-SubCell"/>
</dbReference>
<comment type="subunit">
    <text evidence="9">Heterodimer of an alpha and a beta subunit. The beta subunit determines specificity for GTP.</text>
</comment>
<dbReference type="PANTHER" id="PTHR11815:SF1">
    <property type="entry name" value="SUCCINATE--COA LIGASE [ADP-FORMING] SUBUNIT BETA, MITOCHONDRIAL"/>
    <property type="match status" value="1"/>
</dbReference>
<evidence type="ECO:0000256" key="5">
    <source>
        <dbReference type="ARBA" id="ARBA00022741"/>
    </source>
</evidence>
<dbReference type="GO" id="GO:0006104">
    <property type="term" value="P:succinyl-CoA metabolic process"/>
    <property type="evidence" value="ECO:0007669"/>
    <property type="project" value="EnsemblFungi"/>
</dbReference>
<dbReference type="GeneID" id="14495527"/>
<proteinExistence type="inferred from homology"/>
<dbReference type="GO" id="GO:0000287">
    <property type="term" value="F:magnesium ion binding"/>
    <property type="evidence" value="ECO:0007669"/>
    <property type="project" value="UniProtKB-UniRule"/>
</dbReference>
<dbReference type="PIRSF" id="PIRSF001554">
    <property type="entry name" value="SucCS_beta"/>
    <property type="match status" value="1"/>
</dbReference>
<keyword evidence="7 10" id="KW-0460">Magnesium</keyword>
<dbReference type="SUPFAM" id="SSF52210">
    <property type="entry name" value="Succinyl-CoA synthetase domains"/>
    <property type="match status" value="1"/>
</dbReference>
<dbReference type="GO" id="GO:0006099">
    <property type="term" value="P:tricarboxylic acid cycle"/>
    <property type="evidence" value="ECO:0007669"/>
    <property type="project" value="UniProtKB-UniRule"/>
</dbReference>
<evidence type="ECO:0000256" key="2">
    <source>
        <dbReference type="ARBA" id="ARBA00022532"/>
    </source>
</evidence>
<comment type="pathway">
    <text evidence="1 10">Carbohydrate metabolism; tricarboxylic acid cycle; succinate from succinyl-CoA (ligase route): step 1/1.</text>
</comment>
<dbReference type="AlphaFoldDB" id="I2H247"/>
<feature type="binding site" evidence="10">
    <location>
        <position position="259"/>
    </location>
    <ligand>
        <name>Mg(2+)</name>
        <dbReference type="ChEBI" id="CHEBI:18420"/>
    </ligand>
</feature>
<evidence type="ECO:0000256" key="6">
    <source>
        <dbReference type="ARBA" id="ARBA00022840"/>
    </source>
</evidence>
<feature type="binding site" evidence="10">
    <location>
        <position position="149"/>
    </location>
    <ligand>
        <name>ATP</name>
        <dbReference type="ChEBI" id="CHEBI:30616"/>
    </ligand>
</feature>
<organism evidence="13 14">
    <name type="scientific">Henningerozyma blattae (strain ATCC 34711 / CBS 6284 / DSM 70876 / NBRC 10599 / NRRL Y-10934 / UCD 77-7)</name>
    <name type="common">Yeast</name>
    <name type="synonym">Tetrapisispora blattae</name>
    <dbReference type="NCBI Taxonomy" id="1071380"/>
    <lineage>
        <taxon>Eukaryota</taxon>
        <taxon>Fungi</taxon>
        <taxon>Dikarya</taxon>
        <taxon>Ascomycota</taxon>
        <taxon>Saccharomycotina</taxon>
        <taxon>Saccharomycetes</taxon>
        <taxon>Saccharomycetales</taxon>
        <taxon>Saccharomycetaceae</taxon>
        <taxon>Henningerozyma</taxon>
    </lineage>
</organism>
<dbReference type="FunFam" id="3.40.50.261:FF:000001">
    <property type="entry name" value="Succinate--CoA ligase [ADP-forming] subunit beta"/>
    <property type="match status" value="1"/>
</dbReference>
<dbReference type="Pfam" id="PF08442">
    <property type="entry name" value="ATP-grasp_2"/>
    <property type="match status" value="1"/>
</dbReference>
<evidence type="ECO:0000256" key="7">
    <source>
        <dbReference type="ARBA" id="ARBA00022842"/>
    </source>
</evidence>
<evidence type="ECO:0000256" key="4">
    <source>
        <dbReference type="ARBA" id="ARBA00022723"/>
    </source>
</evidence>
<dbReference type="NCBIfam" id="TIGR01016">
    <property type="entry name" value="sucCoAbeta"/>
    <property type="match status" value="1"/>
</dbReference>
<dbReference type="Gene3D" id="3.30.1490.20">
    <property type="entry name" value="ATP-grasp fold, A domain"/>
    <property type="match status" value="1"/>
</dbReference>
<dbReference type="OMA" id="ITACDEV"/>
<dbReference type="NCBIfam" id="NF001913">
    <property type="entry name" value="PRK00696.1"/>
    <property type="match status" value="1"/>
</dbReference>
<dbReference type="UniPathway" id="UPA00223">
    <property type="reaction ID" value="UER00999"/>
</dbReference>
<dbReference type="InterPro" id="IPR016102">
    <property type="entry name" value="Succinyl-CoA_synth-like"/>
</dbReference>
<dbReference type="EMBL" id="HE806318">
    <property type="protein sequence ID" value="CCH60449.1"/>
    <property type="molecule type" value="Genomic_DNA"/>
</dbReference>
<feature type="binding site" evidence="10">
    <location>
        <position position="312"/>
    </location>
    <ligand>
        <name>substrate</name>
        <note>ligand shared with subunit alpha</note>
    </ligand>
</feature>
<evidence type="ECO:0000256" key="10">
    <source>
        <dbReference type="HAMAP-Rule" id="MF_03219"/>
    </source>
</evidence>
<comment type="catalytic activity">
    <reaction evidence="10">
        <text>succinate + ATP + CoA = succinyl-CoA + ADP + phosphate</text>
        <dbReference type="Rhea" id="RHEA:17661"/>
        <dbReference type="ChEBI" id="CHEBI:30031"/>
        <dbReference type="ChEBI" id="CHEBI:30616"/>
        <dbReference type="ChEBI" id="CHEBI:43474"/>
        <dbReference type="ChEBI" id="CHEBI:57287"/>
        <dbReference type="ChEBI" id="CHEBI:57292"/>
        <dbReference type="ChEBI" id="CHEBI:456216"/>
        <dbReference type="EC" id="6.2.1.5"/>
    </reaction>
</comment>
<evidence type="ECO:0000256" key="3">
    <source>
        <dbReference type="ARBA" id="ARBA00022598"/>
    </source>
</evidence>
<feature type="binding site" evidence="10">
    <location>
        <begin position="370"/>
        <end position="372"/>
    </location>
    <ligand>
        <name>substrate</name>
        <note>ligand shared with subunit alpha</note>
    </ligand>
</feature>
<dbReference type="Gene3D" id="3.30.470.20">
    <property type="entry name" value="ATP-grasp fold, B domain"/>
    <property type="match status" value="1"/>
</dbReference>
<keyword evidence="6 10" id="KW-0067">ATP-binding</keyword>
<dbReference type="GO" id="GO:0005524">
    <property type="term" value="F:ATP binding"/>
    <property type="evidence" value="ECO:0007669"/>
    <property type="project" value="UniProtKB-UniRule"/>
</dbReference>
<dbReference type="GO" id="GO:0042709">
    <property type="term" value="C:succinate-CoA ligase complex"/>
    <property type="evidence" value="ECO:0007669"/>
    <property type="project" value="TreeGrafter"/>
</dbReference>
<dbReference type="FunFam" id="3.30.470.20:FF:000002">
    <property type="entry name" value="Succinate--CoA ligase [ADP-forming] subunit beta"/>
    <property type="match status" value="1"/>
</dbReference>
<keyword evidence="5 10" id="KW-0547">Nucleotide-binding</keyword>
<comment type="similarity">
    <text evidence="10 11">Belongs to the succinate/malate CoA ligase beta subunit family.</text>
</comment>
<evidence type="ECO:0000256" key="8">
    <source>
        <dbReference type="ARBA" id="ARBA00022946"/>
    </source>
</evidence>
<evidence type="ECO:0000259" key="12">
    <source>
        <dbReference type="PROSITE" id="PS50975"/>
    </source>
</evidence>
<evidence type="ECO:0000256" key="11">
    <source>
        <dbReference type="RuleBase" id="RU361258"/>
    </source>
</evidence>
<dbReference type="PROSITE" id="PS50975">
    <property type="entry name" value="ATP_GRASP"/>
    <property type="match status" value="1"/>
</dbReference>
<accession>I2H247</accession>
<evidence type="ECO:0000313" key="14">
    <source>
        <dbReference type="Proteomes" id="UP000002866"/>
    </source>
</evidence>
<comment type="subcellular location">
    <subcellularLocation>
        <location evidence="10">Mitochondrion</location>
    </subcellularLocation>
</comment>
<feature type="binding site" evidence="10">
    <location>
        <position position="242"/>
    </location>
    <ligand>
        <name>Mg(2+)</name>
        <dbReference type="ChEBI" id="CHEBI:18420"/>
    </ligand>
</feature>
<evidence type="ECO:0000256" key="1">
    <source>
        <dbReference type="ARBA" id="ARBA00005064"/>
    </source>
</evidence>
<dbReference type="InParanoid" id="I2H247"/>
<feature type="binding site" evidence="10">
    <location>
        <position position="81"/>
    </location>
    <ligand>
        <name>ATP</name>
        <dbReference type="ChEBI" id="CHEBI:30616"/>
    </ligand>
</feature>
<sequence length="436" mass="47093">MLKSSTRTLLKKCPCGGAFAKNFPATTGFTSGKRHLSIQEYRSAELLRKYDVGTPNGGVAKTPEEAFQVANDLKTSDLVIKAQALTGGRGKGHFDTGFKSGVHMISTPEEAKSIATEMLNHKLITKQSGEKGKLVTAVYIVERKNATKETYLSILMDRVKQMPLIISSSQGGMNIEEVAKTQPDAIKKVYIKPSVGITQEQSLEIAESLGFSSAEATEEAAGEIAKLYKIFSETDATQIEINPLSEVSNDPNRKVMCMDAKFGFDDNAAFRQKTIYSWNDIEHDENKATTLAKQKYDLNFVKLNGNVGTLVNGAGLAMATMDVLQTYGGSPANFLDCGGGATPETIEKGLELITNTGNNVKAIFVNIFGGIVRCDYVASGLVNACKNLNLDIPIVVRLQGTNVETGIETLKNSGLTNLYPFSELDPAAEKAVSFTK</sequence>
<dbReference type="InterPro" id="IPR005809">
    <property type="entry name" value="Succ_CoA_ligase-like_bsu"/>
</dbReference>
<dbReference type="InterPro" id="IPR013650">
    <property type="entry name" value="ATP-grasp_succ-CoA_synth-type"/>
</dbReference>
<dbReference type="eggNOG" id="KOG2799">
    <property type="taxonomic scope" value="Eukaryota"/>
</dbReference>
<dbReference type="RefSeq" id="XP_004179968.1">
    <property type="nucleotide sequence ID" value="XM_004179920.1"/>
</dbReference>
<keyword evidence="3 10" id="KW-0436">Ligase</keyword>
<dbReference type="InterPro" id="IPR011761">
    <property type="entry name" value="ATP-grasp"/>
</dbReference>
<dbReference type="EC" id="6.2.1.5" evidence="10"/>
<dbReference type="InterPro" id="IPR013815">
    <property type="entry name" value="ATP_grasp_subdomain_1"/>
</dbReference>
<evidence type="ECO:0000256" key="9">
    <source>
        <dbReference type="ARBA" id="ARBA00063570"/>
    </source>
</evidence>
<comment type="function">
    <text evidence="10">Succinyl-CoA synthetase functions in the citric acid cycle (TCA), coupling the hydrolysis of succinyl-CoA to the synthesis of ATP and thus represents the only step of substrate-level phosphorylation in the TCA. The beta subunit provides nucleotide specificity of the enzyme and binds the substrate succinate, while the binding sites for coenzyme A and phosphate are found in the alpha subunit.</text>
</comment>
<dbReference type="InterPro" id="IPR005811">
    <property type="entry name" value="SUCC_ACL_C"/>
</dbReference>
<dbReference type="HOGENOM" id="CLU_037430_0_0_1"/>
<dbReference type="OrthoDB" id="1552at2759"/>
<dbReference type="InterPro" id="IPR017866">
    <property type="entry name" value="Succ-CoA_synthase_bsu_CS"/>
</dbReference>
<dbReference type="FunCoup" id="I2H247">
    <property type="interactions" value="778"/>
</dbReference>
<dbReference type="SUPFAM" id="SSF56059">
    <property type="entry name" value="Glutathione synthetase ATP-binding domain-like"/>
    <property type="match status" value="1"/>
</dbReference>
<protein>
    <recommendedName>
        <fullName evidence="10">Succinate--CoA ligase [ADP-forming] subunit beta, mitochondrial</fullName>
        <ecNumber evidence="10">6.2.1.5</ecNumber>
    </recommendedName>
    <alternativeName>
        <fullName evidence="10">Succinyl-CoA synthetase beta chain</fullName>
        <shortName evidence="10">SCS-beta</shortName>
    </alternativeName>
</protein>
<dbReference type="Gene3D" id="3.40.50.261">
    <property type="entry name" value="Succinyl-CoA synthetase domains"/>
    <property type="match status" value="1"/>
</dbReference>
<feature type="domain" description="ATP-grasp" evidence="12">
    <location>
        <begin position="44"/>
        <end position="275"/>
    </location>
</feature>
<dbReference type="KEGG" id="tbl:TBLA_0C06560"/>
<keyword evidence="8" id="KW-0809">Transit peptide</keyword>
<dbReference type="Proteomes" id="UP000002866">
    <property type="component" value="Chromosome 3"/>
</dbReference>
<dbReference type="PROSITE" id="PS01217">
    <property type="entry name" value="SUCCINYL_COA_LIG_3"/>
    <property type="match status" value="1"/>
</dbReference>
<keyword evidence="10" id="KW-0496">Mitochondrion</keyword>
<name>I2H247_HENB6</name>
<keyword evidence="4 10" id="KW-0479">Metal-binding</keyword>
<evidence type="ECO:0000313" key="13">
    <source>
        <dbReference type="EMBL" id="CCH60449.1"/>
    </source>
</evidence>
<dbReference type="Pfam" id="PF00549">
    <property type="entry name" value="Ligase_CoA"/>
    <property type="match status" value="1"/>
</dbReference>
<feature type="binding site" evidence="10">
    <location>
        <begin position="88"/>
        <end position="90"/>
    </location>
    <ligand>
        <name>ATP</name>
        <dbReference type="ChEBI" id="CHEBI:30616"/>
    </ligand>
</feature>
<dbReference type="PANTHER" id="PTHR11815">
    <property type="entry name" value="SUCCINYL-COA SYNTHETASE BETA CHAIN"/>
    <property type="match status" value="1"/>
</dbReference>
<keyword evidence="2 10" id="KW-0816">Tricarboxylic acid cycle</keyword>
<dbReference type="STRING" id="1071380.I2H247"/>
<dbReference type="GO" id="GO:0004775">
    <property type="term" value="F:succinate-CoA ligase (ADP-forming) activity"/>
    <property type="evidence" value="ECO:0007669"/>
    <property type="project" value="UniProtKB-UniRule"/>
</dbReference>